<dbReference type="Proteomes" id="UP000265520">
    <property type="component" value="Unassembled WGS sequence"/>
</dbReference>
<evidence type="ECO:0000313" key="2">
    <source>
        <dbReference type="Proteomes" id="UP000265520"/>
    </source>
</evidence>
<protein>
    <submittedName>
        <fullName evidence="1">Uncharacterized protein</fullName>
    </submittedName>
</protein>
<proteinExistence type="predicted"/>
<accession>A0A392VBQ2</accession>
<keyword evidence="2" id="KW-1185">Reference proteome</keyword>
<sequence>MVLCAVVVESSIHLSDL</sequence>
<name>A0A392VBQ2_9FABA</name>
<evidence type="ECO:0000313" key="1">
    <source>
        <dbReference type="EMBL" id="MCI84351.1"/>
    </source>
</evidence>
<organism evidence="1 2">
    <name type="scientific">Trifolium medium</name>
    <dbReference type="NCBI Taxonomy" id="97028"/>
    <lineage>
        <taxon>Eukaryota</taxon>
        <taxon>Viridiplantae</taxon>
        <taxon>Streptophyta</taxon>
        <taxon>Embryophyta</taxon>
        <taxon>Tracheophyta</taxon>
        <taxon>Spermatophyta</taxon>
        <taxon>Magnoliopsida</taxon>
        <taxon>eudicotyledons</taxon>
        <taxon>Gunneridae</taxon>
        <taxon>Pentapetalae</taxon>
        <taxon>rosids</taxon>
        <taxon>fabids</taxon>
        <taxon>Fabales</taxon>
        <taxon>Fabaceae</taxon>
        <taxon>Papilionoideae</taxon>
        <taxon>50 kb inversion clade</taxon>
        <taxon>NPAAA clade</taxon>
        <taxon>Hologalegina</taxon>
        <taxon>IRL clade</taxon>
        <taxon>Trifolieae</taxon>
        <taxon>Trifolium</taxon>
    </lineage>
</organism>
<dbReference type="AlphaFoldDB" id="A0A392VBQ2"/>
<reference evidence="1 2" key="1">
    <citation type="journal article" date="2018" name="Front. Plant Sci.">
        <title>Red Clover (Trifolium pratense) and Zigzag Clover (T. medium) - A Picture of Genomic Similarities and Differences.</title>
        <authorList>
            <person name="Dluhosova J."/>
            <person name="Istvanek J."/>
            <person name="Nedelnik J."/>
            <person name="Repkova J."/>
        </authorList>
    </citation>
    <scope>NUCLEOTIDE SEQUENCE [LARGE SCALE GENOMIC DNA]</scope>
    <source>
        <strain evidence="2">cv. 10/8</strain>
        <tissue evidence="1">Leaf</tissue>
    </source>
</reference>
<comment type="caution">
    <text evidence="1">The sequence shown here is derived from an EMBL/GenBank/DDBJ whole genome shotgun (WGS) entry which is preliminary data.</text>
</comment>
<dbReference type="EMBL" id="LXQA011088996">
    <property type="protein sequence ID" value="MCI84351.1"/>
    <property type="molecule type" value="Genomic_DNA"/>
</dbReference>
<feature type="non-terminal residue" evidence="1">
    <location>
        <position position="17"/>
    </location>
</feature>